<feature type="transmembrane region" description="Helical" evidence="9">
    <location>
        <begin position="508"/>
        <end position="529"/>
    </location>
</feature>
<dbReference type="InterPro" id="IPR003024">
    <property type="entry name" value="Na/HCO3_transpt"/>
</dbReference>
<dbReference type="Proteomes" id="UP000694408">
    <property type="component" value="Unplaced"/>
</dbReference>
<dbReference type="Pfam" id="PF00955">
    <property type="entry name" value="HCO3_cotransp"/>
    <property type="match status" value="1"/>
</dbReference>
<keyword evidence="4" id="KW-1003">Cell membrane</keyword>
<dbReference type="PRINTS" id="PR01232">
    <property type="entry name" value="NAHCO3TRSPRT"/>
</dbReference>
<feature type="transmembrane region" description="Helical" evidence="9">
    <location>
        <begin position="423"/>
        <end position="445"/>
    </location>
</feature>
<dbReference type="PANTHER" id="PTHR11453">
    <property type="entry name" value="ANION EXCHANGE PROTEIN"/>
    <property type="match status" value="1"/>
</dbReference>
<feature type="region of interest" description="Disordered" evidence="10">
    <location>
        <begin position="155"/>
        <end position="175"/>
    </location>
</feature>
<comment type="subcellular location">
    <subcellularLocation>
        <location evidence="1">Basolateral cell membrane</location>
        <topology evidence="1">Multi-pass membrane protein</topology>
    </subcellularLocation>
    <subcellularLocation>
        <location evidence="9">Membrane</location>
        <topology evidence="9">Multi-pass membrane protein</topology>
    </subcellularLocation>
</comment>
<dbReference type="PANTHER" id="PTHR11453:SF20">
    <property type="entry name" value="ELECTROGENIC SODIUM BICARBONATE COTRANSPORTER 4"/>
    <property type="match status" value="1"/>
</dbReference>
<evidence type="ECO:0000256" key="5">
    <source>
        <dbReference type="ARBA" id="ARBA00022692"/>
    </source>
</evidence>
<dbReference type="PRINTS" id="PR01231">
    <property type="entry name" value="HCO3TRNSPORT"/>
</dbReference>
<dbReference type="Pfam" id="PF07565">
    <property type="entry name" value="Band_3_cyto"/>
    <property type="match status" value="1"/>
</dbReference>
<evidence type="ECO:0000259" key="11">
    <source>
        <dbReference type="Pfam" id="PF00955"/>
    </source>
</evidence>
<evidence type="ECO:0000256" key="7">
    <source>
        <dbReference type="ARBA" id="ARBA00023065"/>
    </source>
</evidence>
<organism evidence="13 14">
    <name type="scientific">Junco hyemalis</name>
    <name type="common">Dark-eyed junco</name>
    <dbReference type="NCBI Taxonomy" id="40217"/>
    <lineage>
        <taxon>Eukaryota</taxon>
        <taxon>Metazoa</taxon>
        <taxon>Chordata</taxon>
        <taxon>Craniata</taxon>
        <taxon>Vertebrata</taxon>
        <taxon>Euteleostomi</taxon>
        <taxon>Archelosauria</taxon>
        <taxon>Archosauria</taxon>
        <taxon>Dinosauria</taxon>
        <taxon>Saurischia</taxon>
        <taxon>Theropoda</taxon>
        <taxon>Coelurosauria</taxon>
        <taxon>Aves</taxon>
        <taxon>Neognathae</taxon>
        <taxon>Neoaves</taxon>
        <taxon>Telluraves</taxon>
        <taxon>Australaves</taxon>
        <taxon>Passeriformes</taxon>
        <taxon>Passerellidae</taxon>
        <taxon>Junco</taxon>
    </lineage>
</organism>
<dbReference type="NCBIfam" id="TIGR00834">
    <property type="entry name" value="ae"/>
    <property type="match status" value="1"/>
</dbReference>
<feature type="domain" description="Bicarbonate transporter-like transmembrane" evidence="11">
    <location>
        <begin position="394"/>
        <end position="933"/>
    </location>
</feature>
<name>A0A8C5IB42_JUNHY</name>
<sequence length="945" mass="104763">QARSPAPEFPGIFGITGRDLWEWQQGWTLAAFGLVSPAAERLRYILGEEDEAPNPTLFTEMDTLQRDGDDMEWKESARSGIRERGTGENPIPKCPRGITGSGKGCGIWGDDVIEKQIEDGLLKPELREKLSFVLLRKHRHQTKKPIHRSLADIGKSVSSNTARSPVRGPAAGAAFHRSTEDLRLRQSASYGRLRHAQSRSMNDISDTPSTDQLKNKFIKKIPKDAEASNVLVGEVEFLEKPFVAFVRLLQATMLGGVTEVPVPTRFLFILLGPAGKAKSYNEIGRAIATLMVDDLFSDVAYKARDREDLIAGIDEFLDEVIVLPPGEWDPNIRIEPPKKVPSAEKRKSVFSLNEVGQMNGAAGGAGAGGGGGGSDDGEMPEVHEIGEELAWTGRFCGGLYLDIKRKLPWFPSDFYEGFHIQSISAILFIYLGCITNAITFGGLLGDATDNYQGVMESFLGTAMAGSMFCLFAGQPLIILSSTGPILIFEKLLFDFSKGNGIDYMEFRLWIGLHSALQCLILVATDASFIIKYITRFTEEGFSTLISFIFIYDAIKKMIGAFKYYPINSDFKPDYVTMYKCECVAPDPANATLFDAPAPVAPNSTNVSLSNALNLTALDWTQLSKKECLKYGGSLVGKSCKFVPDLALMSFILFFGTYSMTLTLKKFKFSRYFPTKVRAFIADFSNVFSILLFCGVDACFGLDTPKLHIPSIIKPTRVDRGWFVFPFGKNPWWVYLASALPALLVTILIFMDQQITAVIVNRKEHKLRKAAGYHLDLFWVGILMAVCSFMGLPWYVAATVISIAHIDSLKMETETSAPGEQPQFLGVREQRVTGIIVFVLTGISVFLAPILKYIPMPVLYGVFLYMGVASLNGIQFWDRCKLFLMPAKHQPDYVFLRHVPLRRIHLFTLVQIVCLAVLWILKSTVAAIIFPVMVTPSSIQMGFSGI</sequence>
<feature type="transmembrane region" description="Helical" evidence="9">
    <location>
        <begin position="645"/>
        <end position="664"/>
    </location>
</feature>
<keyword evidence="3 9" id="KW-0813">Transport</keyword>
<feature type="transmembrane region" description="Helical" evidence="9">
    <location>
        <begin position="541"/>
        <end position="564"/>
    </location>
</feature>
<dbReference type="InterPro" id="IPR003020">
    <property type="entry name" value="HCO3_transpt_euk"/>
</dbReference>
<feature type="transmembrane region" description="Helical" evidence="9">
    <location>
        <begin position="676"/>
        <end position="697"/>
    </location>
</feature>
<feature type="transmembrane region" description="Helical" evidence="9">
    <location>
        <begin position="903"/>
        <end position="933"/>
    </location>
</feature>
<feature type="transmembrane region" description="Helical" evidence="9">
    <location>
        <begin position="831"/>
        <end position="850"/>
    </location>
</feature>
<dbReference type="GO" id="GO:0016323">
    <property type="term" value="C:basolateral plasma membrane"/>
    <property type="evidence" value="ECO:0007669"/>
    <property type="project" value="UniProtKB-SubCell"/>
</dbReference>
<dbReference type="GO" id="GO:0008510">
    <property type="term" value="F:sodium:bicarbonate symporter activity"/>
    <property type="evidence" value="ECO:0007669"/>
    <property type="project" value="TreeGrafter"/>
</dbReference>
<evidence type="ECO:0000256" key="8">
    <source>
        <dbReference type="ARBA" id="ARBA00023136"/>
    </source>
</evidence>
<feature type="transmembrane region" description="Helical" evidence="9">
    <location>
        <begin position="857"/>
        <end position="876"/>
    </location>
</feature>
<evidence type="ECO:0000256" key="1">
    <source>
        <dbReference type="ARBA" id="ARBA00004554"/>
    </source>
</evidence>
<feature type="transmembrane region" description="Helical" evidence="9">
    <location>
        <begin position="457"/>
        <end position="488"/>
    </location>
</feature>
<accession>A0A8C5IB42</accession>
<dbReference type="GO" id="GO:0005452">
    <property type="term" value="F:solute:inorganic anion antiporter activity"/>
    <property type="evidence" value="ECO:0007669"/>
    <property type="project" value="InterPro"/>
</dbReference>
<keyword evidence="8 9" id="KW-0472">Membrane</keyword>
<dbReference type="Ensembl" id="ENSJHYT00000000881.1">
    <property type="protein sequence ID" value="ENSJHYP00000000685.1"/>
    <property type="gene ID" value="ENSJHYG00000000421.1"/>
</dbReference>
<comment type="similarity">
    <text evidence="2 9">Belongs to the anion exchanger (TC 2.A.31) family.</text>
</comment>
<dbReference type="GO" id="GO:0051453">
    <property type="term" value="P:regulation of intracellular pH"/>
    <property type="evidence" value="ECO:0007669"/>
    <property type="project" value="TreeGrafter"/>
</dbReference>
<evidence type="ECO:0000256" key="2">
    <source>
        <dbReference type="ARBA" id="ARBA00010993"/>
    </source>
</evidence>
<dbReference type="Gene3D" id="1.10.287.570">
    <property type="entry name" value="Helical hairpin bin"/>
    <property type="match status" value="1"/>
</dbReference>
<feature type="domain" description="Band 3 cytoplasmic" evidence="12">
    <location>
        <begin position="110"/>
        <end position="330"/>
    </location>
</feature>
<feature type="transmembrane region" description="Helical" evidence="9">
    <location>
        <begin position="731"/>
        <end position="750"/>
    </location>
</feature>
<proteinExistence type="inferred from homology"/>
<evidence type="ECO:0000256" key="10">
    <source>
        <dbReference type="SAM" id="MobiDB-lite"/>
    </source>
</evidence>
<evidence type="ECO:0000313" key="13">
    <source>
        <dbReference type="Ensembl" id="ENSJHYP00000000685.1"/>
    </source>
</evidence>
<dbReference type="AlphaFoldDB" id="A0A8C5IB42"/>
<dbReference type="Gene3D" id="3.40.930.10">
    <property type="entry name" value="Mannitol-specific EII, Chain A"/>
    <property type="match status" value="1"/>
</dbReference>
<reference evidence="13" key="1">
    <citation type="submission" date="2025-08" db="UniProtKB">
        <authorList>
            <consortium name="Ensembl"/>
        </authorList>
    </citation>
    <scope>IDENTIFICATION</scope>
</reference>
<dbReference type="GO" id="GO:0008509">
    <property type="term" value="F:monoatomic anion transmembrane transporter activity"/>
    <property type="evidence" value="ECO:0007669"/>
    <property type="project" value="InterPro"/>
</dbReference>
<evidence type="ECO:0000256" key="3">
    <source>
        <dbReference type="ARBA" id="ARBA00022448"/>
    </source>
</evidence>
<protein>
    <recommendedName>
        <fullName evidence="9">Anion exchange protein</fullName>
    </recommendedName>
</protein>
<dbReference type="InterPro" id="IPR013769">
    <property type="entry name" value="Band3_cytoplasmic_dom"/>
</dbReference>
<dbReference type="FunFam" id="3.40.930.10:FF:000024">
    <property type="entry name" value="Anion exchange protein"/>
    <property type="match status" value="1"/>
</dbReference>
<feature type="transmembrane region" description="Helical" evidence="9">
    <location>
        <begin position="771"/>
        <end position="795"/>
    </location>
</feature>
<evidence type="ECO:0000259" key="12">
    <source>
        <dbReference type="Pfam" id="PF07565"/>
    </source>
</evidence>
<evidence type="ECO:0000313" key="14">
    <source>
        <dbReference type="Proteomes" id="UP000694408"/>
    </source>
</evidence>
<dbReference type="SUPFAM" id="SSF55804">
    <property type="entry name" value="Phoshotransferase/anion transport protein"/>
    <property type="match status" value="1"/>
</dbReference>
<dbReference type="InterPro" id="IPR016152">
    <property type="entry name" value="PTrfase/Anion_transptr"/>
</dbReference>
<evidence type="ECO:0000256" key="4">
    <source>
        <dbReference type="ARBA" id="ARBA00022475"/>
    </source>
</evidence>
<keyword evidence="14" id="KW-1185">Reference proteome</keyword>
<keyword evidence="7 9" id="KW-0406">Ion transport</keyword>
<evidence type="ECO:0000256" key="9">
    <source>
        <dbReference type="RuleBase" id="RU362035"/>
    </source>
</evidence>
<dbReference type="FunFam" id="1.10.287.570:FF:000001">
    <property type="entry name" value="Anion exchange protein"/>
    <property type="match status" value="1"/>
</dbReference>
<evidence type="ECO:0000256" key="6">
    <source>
        <dbReference type="ARBA" id="ARBA00022989"/>
    </source>
</evidence>
<keyword evidence="6 9" id="KW-1133">Transmembrane helix</keyword>
<keyword evidence="5 9" id="KW-0812">Transmembrane</keyword>
<dbReference type="InterPro" id="IPR011531">
    <property type="entry name" value="HCO3_transpt-like_TM_dom"/>
</dbReference>
<reference evidence="13" key="2">
    <citation type="submission" date="2025-09" db="UniProtKB">
        <authorList>
            <consortium name="Ensembl"/>
        </authorList>
    </citation>
    <scope>IDENTIFICATION</scope>
</reference>